<evidence type="ECO:0008006" key="6">
    <source>
        <dbReference type="Google" id="ProtNLM"/>
    </source>
</evidence>
<dbReference type="AlphaFoldDB" id="A0A3A9YP49"/>
<feature type="transmembrane region" description="Helical" evidence="1">
    <location>
        <begin position="20"/>
        <end position="41"/>
    </location>
</feature>
<keyword evidence="1" id="KW-0812">Transmembrane</keyword>
<dbReference type="Pfam" id="PF23493">
    <property type="entry name" value="CysS_C"/>
    <property type="match status" value="1"/>
</dbReference>
<accession>A0A3A9YP49</accession>
<feature type="domain" description="YqeB PH" evidence="3">
    <location>
        <begin position="10"/>
        <end position="159"/>
    </location>
</feature>
<dbReference type="InterPro" id="IPR057798">
    <property type="entry name" value="PH_YqeB"/>
</dbReference>
<dbReference type="OrthoDB" id="5145029at2"/>
<keyword evidence="1" id="KW-1133">Transmembrane helix</keyword>
<feature type="domain" description="Cysteinyl-tRNA ligase anticodon binding" evidence="2">
    <location>
        <begin position="176"/>
        <end position="226"/>
    </location>
</feature>
<protein>
    <recommendedName>
        <fullName evidence="6">DUF308 domain-containing protein</fullName>
    </recommendedName>
</protein>
<evidence type="ECO:0000313" key="4">
    <source>
        <dbReference type="EMBL" id="RKN37911.1"/>
    </source>
</evidence>
<organism evidence="4 5">
    <name type="scientific">Streptomyces hoynatensis</name>
    <dbReference type="NCBI Taxonomy" id="1141874"/>
    <lineage>
        <taxon>Bacteria</taxon>
        <taxon>Bacillati</taxon>
        <taxon>Actinomycetota</taxon>
        <taxon>Actinomycetes</taxon>
        <taxon>Kitasatosporales</taxon>
        <taxon>Streptomycetaceae</taxon>
        <taxon>Streptomyces</taxon>
    </lineage>
</organism>
<dbReference type="EMBL" id="RBAL01000021">
    <property type="protein sequence ID" value="RKN37911.1"/>
    <property type="molecule type" value="Genomic_DNA"/>
</dbReference>
<comment type="caution">
    <text evidence="4">The sequence shown here is derived from an EMBL/GenBank/DDBJ whole genome shotgun (WGS) entry which is preliminary data.</text>
</comment>
<sequence length="231" mass="25395">MSSEAREETTVLGLPVGDRVVLFAGIPVLGALIGLCLPWVAERAAGVRWLPGRGPLRVIASHEGPWTTAGLCGAGLLVGLCFGAYAAHVSLRVTLTDAMLRSVRAGRERCIARPEVDAVFLDGKQLVLLDRESRQLLSDRIEAPPKEVARAFTAHGYPWVKGDPYAGLYRRWVPETPDLPPAVNALLKARQVALEKKAEEETAELRAEVERLGYVVRDRSARQYWRPLVRS</sequence>
<evidence type="ECO:0000256" key="1">
    <source>
        <dbReference type="SAM" id="Phobius"/>
    </source>
</evidence>
<name>A0A3A9YP49_9ACTN</name>
<gene>
    <name evidence="4" type="ORF">D7294_26460</name>
</gene>
<evidence type="ECO:0000313" key="5">
    <source>
        <dbReference type="Proteomes" id="UP000272474"/>
    </source>
</evidence>
<proteinExistence type="predicted"/>
<dbReference type="Pfam" id="PF23494">
    <property type="entry name" value="bPH_10"/>
    <property type="match status" value="1"/>
</dbReference>
<dbReference type="RefSeq" id="WP_120684135.1">
    <property type="nucleotide sequence ID" value="NZ_RBAL01000021.1"/>
</dbReference>
<evidence type="ECO:0000259" key="3">
    <source>
        <dbReference type="Pfam" id="PF23494"/>
    </source>
</evidence>
<keyword evidence="5" id="KW-1185">Reference proteome</keyword>
<dbReference type="Proteomes" id="UP000272474">
    <property type="component" value="Unassembled WGS sequence"/>
</dbReference>
<keyword evidence="1" id="KW-0472">Membrane</keyword>
<dbReference type="InterPro" id="IPR056411">
    <property type="entry name" value="CysS_C"/>
</dbReference>
<reference evidence="4 5" key="1">
    <citation type="journal article" date="2014" name="Int. J. Syst. Evol. Microbiol.">
        <title>Streptomyces hoynatensis sp. nov., isolated from deep marine sediment.</title>
        <authorList>
            <person name="Veyisoglu A."/>
            <person name="Sahin N."/>
        </authorList>
    </citation>
    <scope>NUCLEOTIDE SEQUENCE [LARGE SCALE GENOMIC DNA]</scope>
    <source>
        <strain evidence="4 5">KCTC 29097</strain>
    </source>
</reference>
<evidence type="ECO:0000259" key="2">
    <source>
        <dbReference type="Pfam" id="PF23493"/>
    </source>
</evidence>